<dbReference type="InterPro" id="IPR013983">
    <property type="entry name" value="Ald_Fedxn_OxRdtase_N"/>
</dbReference>
<keyword evidence="6" id="KW-0408">Iron</keyword>
<evidence type="ECO:0000256" key="5">
    <source>
        <dbReference type="ARBA" id="ARBA00023002"/>
    </source>
</evidence>
<dbReference type="PANTHER" id="PTHR30038">
    <property type="entry name" value="ALDEHYDE FERREDOXIN OXIDOREDUCTASE"/>
    <property type="match status" value="1"/>
</dbReference>
<evidence type="ECO:0000256" key="8">
    <source>
        <dbReference type="ARBA" id="ARBA00049934"/>
    </source>
</evidence>
<dbReference type="GO" id="GO:0009055">
    <property type="term" value="F:electron transfer activity"/>
    <property type="evidence" value="ECO:0007669"/>
    <property type="project" value="InterPro"/>
</dbReference>
<reference evidence="10" key="1">
    <citation type="submission" date="2020-07" db="EMBL/GenBank/DDBJ databases">
        <title>Huge and variable diversity of episymbiotic CPR bacteria and DPANN archaea in groundwater ecosystems.</title>
        <authorList>
            <person name="He C.Y."/>
            <person name="Keren R."/>
            <person name="Whittaker M."/>
            <person name="Farag I.F."/>
            <person name="Doudna J."/>
            <person name="Cate J.H.D."/>
            <person name="Banfield J.F."/>
        </authorList>
    </citation>
    <scope>NUCLEOTIDE SEQUENCE</scope>
    <source>
        <strain evidence="10">NC_groundwater_1482_Ag_S-0.65um_47_24</strain>
    </source>
</reference>
<gene>
    <name evidence="10" type="ORF">HY730_01475</name>
</gene>
<evidence type="ECO:0000259" key="9">
    <source>
        <dbReference type="SMART" id="SM00790"/>
    </source>
</evidence>
<dbReference type="Gene3D" id="3.60.9.10">
    <property type="entry name" value="Aldehyde ferredoxin oxidoreductase, N-terminal domain"/>
    <property type="match status" value="1"/>
</dbReference>
<dbReference type="SMART" id="SM00790">
    <property type="entry name" value="AFOR_N"/>
    <property type="match status" value="1"/>
</dbReference>
<dbReference type="SUPFAM" id="SSF48310">
    <property type="entry name" value="Aldehyde ferredoxin oxidoreductase, C-terminal domains"/>
    <property type="match status" value="1"/>
</dbReference>
<comment type="cofactor">
    <cofactor evidence="1">
        <name>[4Fe-4S] cluster</name>
        <dbReference type="ChEBI" id="CHEBI:49883"/>
    </cofactor>
</comment>
<sequence>MYGKLLRINLSTEQVSVEEIPEWVAKKFIGGEGINNWLLWEHFLKVDPRIDPKSPDNVMIIGNGNLAATAFGSGTKVKFTFKGTAYNMFADSVSGGTFGPAMRWAGYDYIVITGKASRPVYIWLDNNRVEIRDAGHLWGKGVFETQDTIKKELGDHQNVEIACIGPSGENQVSYASITVGGKRSAGRCGAGCVLGSKNLKAIAARGTRGFPIADPTAFFQAIDEYRRRLNTIPTIDNWRQFGTLTAPDFYNVIGSNHYRNCQENILPPDAISKLNGQAYFKTIYKRGVSCSPGCAAACSSEHVINGDETPEAKNWAGEHGDKPEYLTVSSFGMGCDVRDIASVAHWQKKCGDLALDILEIGNACGFIMELREKGILTEEDISQWIGEKVSASWGDSNFIEKAIESVAYQKNQFGQIFKDGVYQGARRIENIKGVPVLKYVVFGKGGSVINEEVRPFPVWAINMAVASRGCCHLKGLSWLDKSERRDISMAWFGRPEAGQGYSPALKGAGAARSENHITAINLLGICVFTGFFDPLILSLDVFARGYSAATGFPLTGEELYLAGERAYNLEKAFNSRLGLRREHDMLCERWLKEPTPHGPGKGMKVEDYFQQVLDEYYDYHGWDKSTGLQKRSKLEEIGLGDIIPVLEKDHAVV</sequence>
<evidence type="ECO:0000256" key="4">
    <source>
        <dbReference type="ARBA" id="ARBA00022723"/>
    </source>
</evidence>
<keyword evidence="5" id="KW-0560">Oxidoreductase</keyword>
<dbReference type="InterPro" id="IPR036503">
    <property type="entry name" value="Ald_Fedxn_OxRdtase_N_sf"/>
</dbReference>
<dbReference type="InterPro" id="IPR001203">
    <property type="entry name" value="OxRdtase_Ald_Fedxn_C"/>
</dbReference>
<comment type="similarity">
    <text evidence="2">Belongs to the AOR/FOR family.</text>
</comment>
<dbReference type="GO" id="GO:0016625">
    <property type="term" value="F:oxidoreductase activity, acting on the aldehyde or oxo group of donors, iron-sulfur protein as acceptor"/>
    <property type="evidence" value="ECO:0007669"/>
    <property type="project" value="InterPro"/>
</dbReference>
<evidence type="ECO:0000256" key="3">
    <source>
        <dbReference type="ARBA" id="ARBA00022485"/>
    </source>
</evidence>
<evidence type="ECO:0000256" key="6">
    <source>
        <dbReference type="ARBA" id="ARBA00023004"/>
    </source>
</evidence>
<dbReference type="EMBL" id="JACQWF010000069">
    <property type="protein sequence ID" value="MBI4595030.1"/>
    <property type="molecule type" value="Genomic_DNA"/>
</dbReference>
<accession>A0A933GKW7</accession>
<dbReference type="GO" id="GO:0046872">
    <property type="term" value="F:metal ion binding"/>
    <property type="evidence" value="ECO:0007669"/>
    <property type="project" value="UniProtKB-KW"/>
</dbReference>
<dbReference type="InterPro" id="IPR013985">
    <property type="entry name" value="Ald_Fedxn_OxRdtase_dom3"/>
</dbReference>
<dbReference type="Gene3D" id="1.10.599.10">
    <property type="entry name" value="Aldehyde Ferredoxin Oxidoreductase Protein, subunit A, domain 3"/>
    <property type="match status" value="1"/>
</dbReference>
<evidence type="ECO:0000256" key="2">
    <source>
        <dbReference type="ARBA" id="ARBA00011032"/>
    </source>
</evidence>
<protein>
    <recommendedName>
        <fullName evidence="9">Aldehyde ferredoxin oxidoreductase N-terminal domain-containing protein</fullName>
    </recommendedName>
</protein>
<comment type="cofactor">
    <cofactor evidence="8">
        <name>tungstopterin</name>
        <dbReference type="ChEBI" id="CHEBI:30402"/>
    </cofactor>
</comment>
<dbReference type="InterPro" id="IPR013984">
    <property type="entry name" value="Ald_Fedxn_OxRdtase_dom2"/>
</dbReference>
<name>A0A933GKW7_UNCTE</name>
<dbReference type="PANTHER" id="PTHR30038:SF7">
    <property type="entry name" value="TUNGSTEN-CONTAINING GLYCERALDEHYDE-3-PHOSPHATE:FERREDOXIN OXIDOREDUCTASE"/>
    <property type="match status" value="1"/>
</dbReference>
<dbReference type="GO" id="GO:0051539">
    <property type="term" value="F:4 iron, 4 sulfur cluster binding"/>
    <property type="evidence" value="ECO:0007669"/>
    <property type="project" value="UniProtKB-KW"/>
</dbReference>
<evidence type="ECO:0000256" key="7">
    <source>
        <dbReference type="ARBA" id="ARBA00023014"/>
    </source>
</evidence>
<dbReference type="InterPro" id="IPR051919">
    <property type="entry name" value="W-dependent_AOR"/>
</dbReference>
<comment type="caution">
    <text evidence="10">The sequence shown here is derived from an EMBL/GenBank/DDBJ whole genome shotgun (WGS) entry which is preliminary data.</text>
</comment>
<dbReference type="Pfam" id="PF02730">
    <property type="entry name" value="AFOR_N"/>
    <property type="match status" value="1"/>
</dbReference>
<dbReference type="Proteomes" id="UP000772181">
    <property type="component" value="Unassembled WGS sequence"/>
</dbReference>
<evidence type="ECO:0000313" key="10">
    <source>
        <dbReference type="EMBL" id="MBI4595030.1"/>
    </source>
</evidence>
<organism evidence="10 11">
    <name type="scientific">Tectimicrobiota bacterium</name>
    <dbReference type="NCBI Taxonomy" id="2528274"/>
    <lineage>
        <taxon>Bacteria</taxon>
        <taxon>Pseudomonadati</taxon>
        <taxon>Nitrospinota/Tectimicrobiota group</taxon>
        <taxon>Candidatus Tectimicrobiota</taxon>
    </lineage>
</organism>
<dbReference type="SUPFAM" id="SSF56228">
    <property type="entry name" value="Aldehyde ferredoxin oxidoreductase, N-terminal domain"/>
    <property type="match status" value="1"/>
</dbReference>
<dbReference type="Gene3D" id="1.10.569.10">
    <property type="entry name" value="Aldehyde Ferredoxin Oxidoreductase Protein, subunit A, domain 2"/>
    <property type="match status" value="1"/>
</dbReference>
<evidence type="ECO:0000313" key="11">
    <source>
        <dbReference type="Proteomes" id="UP000772181"/>
    </source>
</evidence>
<feature type="domain" description="Aldehyde ferredoxin oxidoreductase N-terminal" evidence="9">
    <location>
        <begin position="1"/>
        <end position="208"/>
    </location>
</feature>
<keyword evidence="3" id="KW-0004">4Fe-4S</keyword>
<keyword evidence="7" id="KW-0411">Iron-sulfur</keyword>
<keyword evidence="4" id="KW-0479">Metal-binding</keyword>
<evidence type="ECO:0000256" key="1">
    <source>
        <dbReference type="ARBA" id="ARBA00001966"/>
    </source>
</evidence>
<dbReference type="Pfam" id="PF01314">
    <property type="entry name" value="AFOR_C"/>
    <property type="match status" value="1"/>
</dbReference>
<dbReference type="AlphaFoldDB" id="A0A933GKW7"/>
<dbReference type="InterPro" id="IPR036021">
    <property type="entry name" value="Tungsten_al_ferr_oxy-like_C"/>
</dbReference>
<proteinExistence type="inferred from homology"/>